<name>A0ACC3S2V5_9PEZI</name>
<evidence type="ECO:0000313" key="1">
    <source>
        <dbReference type="EMBL" id="KAK8192724.1"/>
    </source>
</evidence>
<evidence type="ECO:0000313" key="2">
    <source>
        <dbReference type="Proteomes" id="UP001320706"/>
    </source>
</evidence>
<sequence length="358" mass="35697">MALLGELIAGAAFGTALLTSGASSPAVILSQLQLTDFHMLQTLLGASALSAILVYIADSTHYAPMRLRRPQNLGPFPYDGNVVGGSLIGAGMALTGACPGTALVQSATGVPSGAYVLLGCVLGGLGYVTLQPVSSRVPTVTAADEGKVQDSKDSDSTAVISISVSTAPATLQASLGLSTAATLVAYEAACVLVLAATARYGARTEQKAGLINPLYSGVLIGAAQATKLLLTRRAIGCSGAYEAVGRWLQQLTGRFDKGRGSAAEKLRSLFTPTVVFAVGITAGSALAGCFYEAPKAALVANVSESTAVLGGVAMGFGGLIAGGCTSGHGISGIVTFSLASFVSVAAMFGSGVLTSALL</sequence>
<reference evidence="1" key="1">
    <citation type="submission" date="2024-02" db="EMBL/GenBank/DDBJ databases">
        <title>Metagenome Assembled Genome of Zalaria obscura JY119.</title>
        <authorList>
            <person name="Vighnesh L."/>
            <person name="Jagadeeshwari U."/>
            <person name="Venkata Ramana C."/>
            <person name="Sasikala C."/>
        </authorList>
    </citation>
    <scope>NUCLEOTIDE SEQUENCE</scope>
    <source>
        <strain evidence="1">JY119</strain>
    </source>
</reference>
<organism evidence="1 2">
    <name type="scientific">Zalaria obscura</name>
    <dbReference type="NCBI Taxonomy" id="2024903"/>
    <lineage>
        <taxon>Eukaryota</taxon>
        <taxon>Fungi</taxon>
        <taxon>Dikarya</taxon>
        <taxon>Ascomycota</taxon>
        <taxon>Pezizomycotina</taxon>
        <taxon>Dothideomycetes</taxon>
        <taxon>Dothideomycetidae</taxon>
        <taxon>Dothideales</taxon>
        <taxon>Zalariaceae</taxon>
        <taxon>Zalaria</taxon>
    </lineage>
</organism>
<protein>
    <submittedName>
        <fullName evidence="1">Uncharacterized protein</fullName>
    </submittedName>
</protein>
<gene>
    <name evidence="1" type="ORF">M8818_007896</name>
</gene>
<accession>A0ACC3S2V5</accession>
<dbReference type="Proteomes" id="UP001320706">
    <property type="component" value="Unassembled WGS sequence"/>
</dbReference>
<keyword evidence="2" id="KW-1185">Reference proteome</keyword>
<dbReference type="EMBL" id="JAMKPW020000044">
    <property type="protein sequence ID" value="KAK8192724.1"/>
    <property type="molecule type" value="Genomic_DNA"/>
</dbReference>
<comment type="caution">
    <text evidence="1">The sequence shown here is derived from an EMBL/GenBank/DDBJ whole genome shotgun (WGS) entry which is preliminary data.</text>
</comment>
<proteinExistence type="predicted"/>